<dbReference type="Gene3D" id="3.20.20.140">
    <property type="entry name" value="Metal-dependent hydrolases"/>
    <property type="match status" value="1"/>
</dbReference>
<keyword evidence="3" id="KW-1185">Reference proteome</keyword>
<dbReference type="InterPro" id="IPR032466">
    <property type="entry name" value="Metal_Hydrolase"/>
</dbReference>
<dbReference type="STRING" id="27342.A0A0H2RUI3"/>
<protein>
    <recommendedName>
        <fullName evidence="1">Amidohydrolase-related domain-containing protein</fullName>
    </recommendedName>
</protein>
<sequence length="413" mass="46121">MNSKLARTIFTYPAVDNHAHPLLKASHKDHFPFEGVLSEATGEALKEDSINSLACYRATKQLAKLFDCENDWEAVKTKRDGMDYEELCNLCMKSTGIQCLLLDDGLDSDGITEPFDWHDKFTPAKSKRIVRIEWLAQNLLKDRMKESTDVTLATASALLSSFSSDFDKAITGEAQSEDVAGFKSVACYRTGLDVSPVSASLEEIEEALMVAMKRYIATGKLRLADKAFNDYLVRVTMEVAGKYGKPVQFHTGLGDNDIVLARSSPAHLQPLIAAYPQTPVVLLHASYPFTREAGYLAAVYRNVFLDFGEVFPCVSAEGQRAVVRQVLELAPTTKIMWSTDGHWWPETYYLGTLQAREALFEVLEESVRREELSEEQAIGVAQRALFYNANKLYRLGLEPDLKFGLKTSGGKTW</sequence>
<dbReference type="EMBL" id="KQ085932">
    <property type="protein sequence ID" value="KLO15252.1"/>
    <property type="molecule type" value="Genomic_DNA"/>
</dbReference>
<reference evidence="2 3" key="1">
    <citation type="submission" date="2015-04" db="EMBL/GenBank/DDBJ databases">
        <title>Complete genome sequence of Schizopora paradoxa KUC8140, a cosmopolitan wood degrader in East Asia.</title>
        <authorList>
            <consortium name="DOE Joint Genome Institute"/>
            <person name="Min B."/>
            <person name="Park H."/>
            <person name="Jang Y."/>
            <person name="Kim J.-J."/>
            <person name="Kim K.H."/>
            <person name="Pangilinan J."/>
            <person name="Lipzen A."/>
            <person name="Riley R."/>
            <person name="Grigoriev I.V."/>
            <person name="Spatafora J.W."/>
            <person name="Choi I.-G."/>
        </authorList>
    </citation>
    <scope>NUCLEOTIDE SEQUENCE [LARGE SCALE GENOMIC DNA]</scope>
    <source>
        <strain evidence="2 3">KUC8140</strain>
    </source>
</reference>
<dbReference type="Proteomes" id="UP000053477">
    <property type="component" value="Unassembled WGS sequence"/>
</dbReference>
<dbReference type="PANTHER" id="PTHR43383">
    <property type="entry name" value="NODULIN 6"/>
    <property type="match status" value="1"/>
</dbReference>
<dbReference type="SUPFAM" id="SSF51556">
    <property type="entry name" value="Metallo-dependent hydrolases"/>
    <property type="match status" value="1"/>
</dbReference>
<evidence type="ECO:0000313" key="3">
    <source>
        <dbReference type="Proteomes" id="UP000053477"/>
    </source>
</evidence>
<dbReference type="PANTHER" id="PTHR43383:SF2">
    <property type="entry name" value="AMIDOHYDROLASE 2 FAMILY PROTEIN"/>
    <property type="match status" value="1"/>
</dbReference>
<feature type="domain" description="Amidohydrolase-related" evidence="1">
    <location>
        <begin position="195"/>
        <end position="395"/>
    </location>
</feature>
<dbReference type="Pfam" id="PF04909">
    <property type="entry name" value="Amidohydro_2"/>
    <property type="match status" value="1"/>
</dbReference>
<gene>
    <name evidence="2" type="ORF">SCHPADRAFT_914510</name>
</gene>
<dbReference type="AlphaFoldDB" id="A0A0H2RUI3"/>
<organism evidence="2 3">
    <name type="scientific">Schizopora paradoxa</name>
    <dbReference type="NCBI Taxonomy" id="27342"/>
    <lineage>
        <taxon>Eukaryota</taxon>
        <taxon>Fungi</taxon>
        <taxon>Dikarya</taxon>
        <taxon>Basidiomycota</taxon>
        <taxon>Agaricomycotina</taxon>
        <taxon>Agaricomycetes</taxon>
        <taxon>Hymenochaetales</taxon>
        <taxon>Schizoporaceae</taxon>
        <taxon>Schizopora</taxon>
    </lineage>
</organism>
<dbReference type="OrthoDB" id="3364440at2759"/>
<evidence type="ECO:0000313" key="2">
    <source>
        <dbReference type="EMBL" id="KLO15252.1"/>
    </source>
</evidence>
<dbReference type="GO" id="GO:0016787">
    <property type="term" value="F:hydrolase activity"/>
    <property type="evidence" value="ECO:0007669"/>
    <property type="project" value="InterPro"/>
</dbReference>
<dbReference type="InParanoid" id="A0A0H2RUI3"/>
<accession>A0A0H2RUI3</accession>
<evidence type="ECO:0000259" key="1">
    <source>
        <dbReference type="Pfam" id="PF04909"/>
    </source>
</evidence>
<proteinExistence type="predicted"/>
<dbReference type="InterPro" id="IPR006680">
    <property type="entry name" value="Amidohydro-rel"/>
</dbReference>
<name>A0A0H2RUI3_9AGAM</name>